<accession>A0A382SZ69</accession>
<reference evidence="2" key="1">
    <citation type="submission" date="2018-05" db="EMBL/GenBank/DDBJ databases">
        <authorList>
            <person name="Lanie J.A."/>
            <person name="Ng W.-L."/>
            <person name="Kazmierczak K.M."/>
            <person name="Andrzejewski T.M."/>
            <person name="Davidsen T.M."/>
            <person name="Wayne K.J."/>
            <person name="Tettelin H."/>
            <person name="Glass J.I."/>
            <person name="Rusch D."/>
            <person name="Podicherti R."/>
            <person name="Tsui H.-C.T."/>
            <person name="Winkler M.E."/>
        </authorList>
    </citation>
    <scope>NUCLEOTIDE SEQUENCE</scope>
</reference>
<organism evidence="2">
    <name type="scientific">marine metagenome</name>
    <dbReference type="NCBI Taxonomy" id="408172"/>
    <lineage>
        <taxon>unclassified sequences</taxon>
        <taxon>metagenomes</taxon>
        <taxon>ecological metagenomes</taxon>
    </lineage>
</organism>
<dbReference type="EMBL" id="UINC01132251">
    <property type="protein sequence ID" value="SVD14448.1"/>
    <property type="molecule type" value="Genomic_DNA"/>
</dbReference>
<feature type="domain" description="Peptidase M17 leucyl aminopeptidase N-terminal" evidence="1">
    <location>
        <begin position="20"/>
        <end position="94"/>
    </location>
</feature>
<sequence length="94" mass="10363">MMKTTTKSDGLLAHKTECLVLFCIEEKTPSGKLAELNIKLKGILNASFKNKRFEGKLNQTLLLNVTKPMRADHLLLVGLGEGIKITADKLRQAA</sequence>
<evidence type="ECO:0000313" key="2">
    <source>
        <dbReference type="EMBL" id="SVD14448.1"/>
    </source>
</evidence>
<dbReference type="AlphaFoldDB" id="A0A382SZ69"/>
<name>A0A382SZ69_9ZZZZ</name>
<gene>
    <name evidence="2" type="ORF">METZ01_LOCUS367302</name>
</gene>
<dbReference type="GO" id="GO:0006508">
    <property type="term" value="P:proteolysis"/>
    <property type="evidence" value="ECO:0007669"/>
    <property type="project" value="InterPro"/>
</dbReference>
<dbReference type="GO" id="GO:0070006">
    <property type="term" value="F:metalloaminopeptidase activity"/>
    <property type="evidence" value="ECO:0007669"/>
    <property type="project" value="InterPro"/>
</dbReference>
<dbReference type="InterPro" id="IPR008283">
    <property type="entry name" value="Peptidase_M17_N"/>
</dbReference>
<feature type="non-terminal residue" evidence="2">
    <location>
        <position position="94"/>
    </location>
</feature>
<dbReference type="SUPFAM" id="SSF52949">
    <property type="entry name" value="Macro domain-like"/>
    <property type="match status" value="1"/>
</dbReference>
<proteinExistence type="predicted"/>
<dbReference type="InterPro" id="IPR043472">
    <property type="entry name" value="Macro_dom-like"/>
</dbReference>
<dbReference type="Pfam" id="PF02789">
    <property type="entry name" value="Peptidase_M17_N"/>
    <property type="match status" value="1"/>
</dbReference>
<protein>
    <recommendedName>
        <fullName evidence="1">Peptidase M17 leucyl aminopeptidase N-terminal domain-containing protein</fullName>
    </recommendedName>
</protein>
<dbReference type="Gene3D" id="3.40.220.10">
    <property type="entry name" value="Leucine Aminopeptidase, subunit E, domain 1"/>
    <property type="match status" value="1"/>
</dbReference>
<evidence type="ECO:0000259" key="1">
    <source>
        <dbReference type="Pfam" id="PF02789"/>
    </source>
</evidence>